<feature type="region of interest" description="Disordered" evidence="1">
    <location>
        <begin position="201"/>
        <end position="228"/>
    </location>
</feature>
<sequence length="329" mass="36784">MAKKIRDEHGNVYVQKKPFYKRIWFIVLVGLFAIGLIKNLTSSSGGQSSTEQVSTSSIRYKTYQLSEVAISINESWKSKEGDTSDTLYFYPDDSSLAMAYWLPLEESVKDATVRSQYLKGMEQSGKVIPANESSAKIDGMDSFLYDATGTIDGEAYKGQLFLVDTPTGILNVIYMSKDDYSSTRKQEFEQILNRVDISDEVVESSSKTTETPTSSESTATVSEFNPTDSSDATIESIKTYSDYMKMYEFIVNEYLTNYENMVSQYGLGDATMYQSVRDTVSQSVEQQKKQYGPLGNAAIVGRAEIITFLKEYRDGLQQQIEQMSAALGG</sequence>
<reference evidence="3 4" key="1">
    <citation type="submission" date="2016-02" db="EMBL/GenBank/DDBJ databases">
        <authorList>
            <consortium name="Pathogen Informatics"/>
        </authorList>
    </citation>
    <scope>NUCLEOTIDE SEQUENCE [LARGE SCALE GENOMIC DNA]</scope>
    <source>
        <strain evidence="3 4">LSS100</strain>
    </source>
</reference>
<accession>A0A0Z8CXF7</accession>
<evidence type="ECO:0000256" key="2">
    <source>
        <dbReference type="SAM" id="Phobius"/>
    </source>
</evidence>
<keyword evidence="2" id="KW-0472">Membrane</keyword>
<keyword evidence="2" id="KW-0812">Transmembrane</keyword>
<name>A0A0Z8CXF7_STRSU</name>
<dbReference type="Proteomes" id="UP000072003">
    <property type="component" value="Unassembled WGS sequence"/>
</dbReference>
<feature type="transmembrane region" description="Helical" evidence="2">
    <location>
        <begin position="23"/>
        <end position="41"/>
    </location>
</feature>
<evidence type="ECO:0000256" key="1">
    <source>
        <dbReference type="SAM" id="MobiDB-lite"/>
    </source>
</evidence>
<gene>
    <name evidence="3" type="ORF">ERS132462_01947</name>
</gene>
<dbReference type="AlphaFoldDB" id="A0A0Z8CXF7"/>
<evidence type="ECO:0000313" key="3">
    <source>
        <dbReference type="EMBL" id="CYU33141.1"/>
    </source>
</evidence>
<dbReference type="EMBL" id="FIFN01000026">
    <property type="protein sequence ID" value="CYU33141.1"/>
    <property type="molecule type" value="Genomic_DNA"/>
</dbReference>
<protein>
    <submittedName>
        <fullName evidence="3">Membrane protein</fullName>
    </submittedName>
</protein>
<feature type="compositionally biased region" description="Low complexity" evidence="1">
    <location>
        <begin position="203"/>
        <end position="223"/>
    </location>
</feature>
<keyword evidence="2" id="KW-1133">Transmembrane helix</keyword>
<organism evidence="3 4">
    <name type="scientific">Streptococcus suis</name>
    <dbReference type="NCBI Taxonomy" id="1307"/>
    <lineage>
        <taxon>Bacteria</taxon>
        <taxon>Bacillati</taxon>
        <taxon>Bacillota</taxon>
        <taxon>Bacilli</taxon>
        <taxon>Lactobacillales</taxon>
        <taxon>Streptococcaceae</taxon>
        <taxon>Streptococcus</taxon>
    </lineage>
</organism>
<proteinExistence type="predicted"/>
<evidence type="ECO:0000313" key="4">
    <source>
        <dbReference type="Proteomes" id="UP000072003"/>
    </source>
</evidence>